<dbReference type="InParanoid" id="A0A168NR36"/>
<keyword evidence="2" id="KW-1185">Reference proteome</keyword>
<name>A0A168NR36_ABSGL</name>
<accession>A0A168NR36</accession>
<dbReference type="Proteomes" id="UP000078561">
    <property type="component" value="Unassembled WGS sequence"/>
</dbReference>
<dbReference type="EMBL" id="LT553500">
    <property type="protein sequence ID" value="SAM01034.1"/>
    <property type="molecule type" value="Genomic_DNA"/>
</dbReference>
<reference evidence="1" key="1">
    <citation type="submission" date="2016-04" db="EMBL/GenBank/DDBJ databases">
        <authorList>
            <person name="Evans L.H."/>
            <person name="Alamgir A."/>
            <person name="Owens N."/>
            <person name="Weber N.D."/>
            <person name="Virtaneva K."/>
            <person name="Barbian K."/>
            <person name="Babar A."/>
            <person name="Rosenke K."/>
        </authorList>
    </citation>
    <scope>NUCLEOTIDE SEQUENCE [LARGE SCALE GENOMIC DNA]</scope>
    <source>
        <strain evidence="1">CBS 101.48</strain>
    </source>
</reference>
<protein>
    <submittedName>
        <fullName evidence="1">Uncharacterized protein</fullName>
    </submittedName>
</protein>
<gene>
    <name evidence="1" type="primary">ABSGL_06770.1 scaffold 8673</name>
</gene>
<sequence length="68" mass="7406">MRPAAFEFRDLALQTWRNSWYSVRDVGTVPSLDVDAAAVVVDDDLGLSFAVFVDVARSKAAMISVSSI</sequence>
<evidence type="ECO:0000313" key="1">
    <source>
        <dbReference type="EMBL" id="SAM01034.1"/>
    </source>
</evidence>
<organism evidence="1">
    <name type="scientific">Absidia glauca</name>
    <name type="common">Pin mould</name>
    <dbReference type="NCBI Taxonomy" id="4829"/>
    <lineage>
        <taxon>Eukaryota</taxon>
        <taxon>Fungi</taxon>
        <taxon>Fungi incertae sedis</taxon>
        <taxon>Mucoromycota</taxon>
        <taxon>Mucoromycotina</taxon>
        <taxon>Mucoromycetes</taxon>
        <taxon>Mucorales</taxon>
        <taxon>Cunninghamellaceae</taxon>
        <taxon>Absidia</taxon>
    </lineage>
</organism>
<evidence type="ECO:0000313" key="2">
    <source>
        <dbReference type="Proteomes" id="UP000078561"/>
    </source>
</evidence>
<proteinExistence type="predicted"/>
<dbReference type="AlphaFoldDB" id="A0A168NR36"/>